<dbReference type="InterPro" id="IPR036259">
    <property type="entry name" value="MFS_trans_sf"/>
</dbReference>
<evidence type="ECO:0000259" key="6">
    <source>
        <dbReference type="PROSITE" id="PS50850"/>
    </source>
</evidence>
<dbReference type="InterPro" id="IPR020846">
    <property type="entry name" value="MFS_dom"/>
</dbReference>
<evidence type="ECO:0000313" key="8">
    <source>
        <dbReference type="Proteomes" id="UP000250140"/>
    </source>
</evidence>
<feature type="transmembrane region" description="Helical" evidence="5">
    <location>
        <begin position="385"/>
        <end position="408"/>
    </location>
</feature>
<dbReference type="OrthoDB" id="2130629at2759"/>
<dbReference type="PANTHER" id="PTHR42718">
    <property type="entry name" value="MAJOR FACILITATOR SUPERFAMILY MULTIDRUG TRANSPORTER MFSC"/>
    <property type="match status" value="1"/>
</dbReference>
<feature type="transmembrane region" description="Helical" evidence="5">
    <location>
        <begin position="152"/>
        <end position="176"/>
    </location>
</feature>
<feature type="transmembrane region" description="Helical" evidence="5">
    <location>
        <begin position="218"/>
        <end position="239"/>
    </location>
</feature>
<gene>
    <name evidence="7" type="ORF">AOQ84DRAFT_396377</name>
</gene>
<evidence type="ECO:0000256" key="3">
    <source>
        <dbReference type="ARBA" id="ARBA00022989"/>
    </source>
</evidence>
<protein>
    <submittedName>
        <fullName evidence="7">MFS general substrate transporter</fullName>
    </submittedName>
</protein>
<dbReference type="AlphaFoldDB" id="A0A8E2F694"/>
<sequence length="475" mass="51537">MAASQILAEYLLTGFGPVFGIIATDLKSTATRMAWASCIHSVITASTTLPFARLADMHGGYPVFIFGTSWLCIWTIISGFANNSTLFTVSRAMHGLAISAFQPASLSMIGTVYPAGKRRNLVLSIFGASAPLGFFSGIASGTLTANFDKWNWYFWAASILSLLVTITTAITSPRVCRGGSSTKVTMDWWGSFTIVSGLLLITYSLASGSNYENGYYSYQTLVPLFVGLASLCAAMYIEFKIAVCPLLPRKFFDVPSMKPFLAAILFLFGCFGIFIFYATFYLQAVENVSPIKLLTYFIPLGVGGIVAAALGGSIMHIIPLTNILIFSGVTWIMAPLLFALAPPFSFYWKYIGPSMICITLGVDLTFIVSTVFLTSTQPPEYQGIAGAVCSVFVNVAAAFSLGIAHIIYSETQKRGISISASYKCVFWFATASSCVGFLICLLLVRIPKVSGDLIPVERPSENRKRERERDIVSSE</sequence>
<evidence type="ECO:0000256" key="5">
    <source>
        <dbReference type="SAM" id="Phobius"/>
    </source>
</evidence>
<feature type="transmembrane region" description="Helical" evidence="5">
    <location>
        <begin position="63"/>
        <end position="81"/>
    </location>
</feature>
<dbReference type="Pfam" id="PF07690">
    <property type="entry name" value="MFS_1"/>
    <property type="match status" value="1"/>
</dbReference>
<dbReference type="EMBL" id="KV749092">
    <property type="protein sequence ID" value="OCL11241.1"/>
    <property type="molecule type" value="Genomic_DNA"/>
</dbReference>
<dbReference type="GO" id="GO:0022857">
    <property type="term" value="F:transmembrane transporter activity"/>
    <property type="evidence" value="ECO:0007669"/>
    <property type="project" value="InterPro"/>
</dbReference>
<feature type="transmembrane region" description="Helical" evidence="5">
    <location>
        <begin position="93"/>
        <end position="113"/>
    </location>
</feature>
<dbReference type="PROSITE" id="PS50850">
    <property type="entry name" value="MFS"/>
    <property type="match status" value="1"/>
</dbReference>
<evidence type="ECO:0000256" key="4">
    <source>
        <dbReference type="ARBA" id="ARBA00023136"/>
    </source>
</evidence>
<organism evidence="7 8">
    <name type="scientific">Glonium stellatum</name>
    <dbReference type="NCBI Taxonomy" id="574774"/>
    <lineage>
        <taxon>Eukaryota</taxon>
        <taxon>Fungi</taxon>
        <taxon>Dikarya</taxon>
        <taxon>Ascomycota</taxon>
        <taxon>Pezizomycotina</taxon>
        <taxon>Dothideomycetes</taxon>
        <taxon>Pleosporomycetidae</taxon>
        <taxon>Gloniales</taxon>
        <taxon>Gloniaceae</taxon>
        <taxon>Glonium</taxon>
    </lineage>
</organism>
<evidence type="ECO:0000313" key="7">
    <source>
        <dbReference type="EMBL" id="OCL11241.1"/>
    </source>
</evidence>
<dbReference type="Gene3D" id="1.20.1250.20">
    <property type="entry name" value="MFS general substrate transporter like domains"/>
    <property type="match status" value="2"/>
</dbReference>
<keyword evidence="8" id="KW-1185">Reference proteome</keyword>
<evidence type="ECO:0000256" key="1">
    <source>
        <dbReference type="ARBA" id="ARBA00004141"/>
    </source>
</evidence>
<proteinExistence type="predicted"/>
<feature type="transmembrane region" description="Helical" evidence="5">
    <location>
        <begin position="293"/>
        <end position="311"/>
    </location>
</feature>
<feature type="transmembrane region" description="Helical" evidence="5">
    <location>
        <begin position="188"/>
        <end position="206"/>
    </location>
</feature>
<reference evidence="7 8" key="1">
    <citation type="journal article" date="2016" name="Nat. Commun.">
        <title>Ectomycorrhizal ecology is imprinted in the genome of the dominant symbiotic fungus Cenococcum geophilum.</title>
        <authorList>
            <consortium name="DOE Joint Genome Institute"/>
            <person name="Peter M."/>
            <person name="Kohler A."/>
            <person name="Ohm R.A."/>
            <person name="Kuo A."/>
            <person name="Krutzmann J."/>
            <person name="Morin E."/>
            <person name="Arend M."/>
            <person name="Barry K.W."/>
            <person name="Binder M."/>
            <person name="Choi C."/>
            <person name="Clum A."/>
            <person name="Copeland A."/>
            <person name="Grisel N."/>
            <person name="Haridas S."/>
            <person name="Kipfer T."/>
            <person name="LaButti K."/>
            <person name="Lindquist E."/>
            <person name="Lipzen A."/>
            <person name="Maire R."/>
            <person name="Meier B."/>
            <person name="Mihaltcheva S."/>
            <person name="Molinier V."/>
            <person name="Murat C."/>
            <person name="Poggeler S."/>
            <person name="Quandt C.A."/>
            <person name="Sperisen C."/>
            <person name="Tritt A."/>
            <person name="Tisserant E."/>
            <person name="Crous P.W."/>
            <person name="Henrissat B."/>
            <person name="Nehls U."/>
            <person name="Egli S."/>
            <person name="Spatafora J.W."/>
            <person name="Grigoriev I.V."/>
            <person name="Martin F.M."/>
        </authorList>
    </citation>
    <scope>NUCLEOTIDE SEQUENCE [LARGE SCALE GENOMIC DNA]</scope>
    <source>
        <strain evidence="7 8">CBS 207.34</strain>
    </source>
</reference>
<keyword evidence="4 5" id="KW-0472">Membrane</keyword>
<feature type="transmembrane region" description="Helical" evidence="5">
    <location>
        <begin position="120"/>
        <end position="140"/>
    </location>
</feature>
<dbReference type="InterPro" id="IPR011701">
    <property type="entry name" value="MFS"/>
</dbReference>
<feature type="domain" description="Major facilitator superfamily (MFS) profile" evidence="6">
    <location>
        <begin position="1"/>
        <end position="448"/>
    </location>
</feature>
<feature type="transmembrane region" description="Helical" evidence="5">
    <location>
        <begin position="260"/>
        <end position="281"/>
    </location>
</feature>
<dbReference type="Proteomes" id="UP000250140">
    <property type="component" value="Unassembled WGS sequence"/>
</dbReference>
<keyword evidence="3 5" id="KW-1133">Transmembrane helix</keyword>
<feature type="transmembrane region" description="Helical" evidence="5">
    <location>
        <begin position="323"/>
        <end position="344"/>
    </location>
</feature>
<feature type="transmembrane region" description="Helical" evidence="5">
    <location>
        <begin position="7"/>
        <end position="26"/>
    </location>
</feature>
<dbReference type="PANTHER" id="PTHR42718:SF11">
    <property type="entry name" value="MAJOR FACILITATOR SUPERFAMILY (MFS) PROFILE DOMAIN-CONTAINING PROTEIN"/>
    <property type="match status" value="1"/>
</dbReference>
<keyword evidence="2 5" id="KW-0812">Transmembrane</keyword>
<evidence type="ECO:0000256" key="2">
    <source>
        <dbReference type="ARBA" id="ARBA00022692"/>
    </source>
</evidence>
<accession>A0A8E2F694</accession>
<feature type="transmembrane region" description="Helical" evidence="5">
    <location>
        <begin position="350"/>
        <end position="373"/>
    </location>
</feature>
<name>A0A8E2F694_9PEZI</name>
<comment type="subcellular location">
    <subcellularLocation>
        <location evidence="1">Membrane</location>
        <topology evidence="1">Multi-pass membrane protein</topology>
    </subcellularLocation>
</comment>
<dbReference type="GO" id="GO:0016020">
    <property type="term" value="C:membrane"/>
    <property type="evidence" value="ECO:0007669"/>
    <property type="project" value="UniProtKB-SubCell"/>
</dbReference>
<dbReference type="SUPFAM" id="SSF103473">
    <property type="entry name" value="MFS general substrate transporter"/>
    <property type="match status" value="1"/>
</dbReference>
<feature type="transmembrane region" description="Helical" evidence="5">
    <location>
        <begin position="420"/>
        <end position="444"/>
    </location>
</feature>